<dbReference type="AlphaFoldDB" id="A0A2P2QDZ8"/>
<proteinExistence type="predicted"/>
<name>A0A2P2QDZ8_RHIMU</name>
<organism evidence="2">
    <name type="scientific">Rhizophora mucronata</name>
    <name type="common">Asiatic mangrove</name>
    <dbReference type="NCBI Taxonomy" id="61149"/>
    <lineage>
        <taxon>Eukaryota</taxon>
        <taxon>Viridiplantae</taxon>
        <taxon>Streptophyta</taxon>
        <taxon>Embryophyta</taxon>
        <taxon>Tracheophyta</taxon>
        <taxon>Spermatophyta</taxon>
        <taxon>Magnoliopsida</taxon>
        <taxon>eudicotyledons</taxon>
        <taxon>Gunneridae</taxon>
        <taxon>Pentapetalae</taxon>
        <taxon>rosids</taxon>
        <taxon>fabids</taxon>
        <taxon>Malpighiales</taxon>
        <taxon>Rhizophoraceae</taxon>
        <taxon>Rhizophora</taxon>
    </lineage>
</organism>
<sequence length="42" mass="4953">MFNSFLRVIETLHDNIFLLICLSGTLFGYRSMVFLANYTNYN</sequence>
<keyword evidence="1" id="KW-0472">Membrane</keyword>
<accession>A0A2P2QDZ8</accession>
<evidence type="ECO:0000256" key="1">
    <source>
        <dbReference type="SAM" id="Phobius"/>
    </source>
</evidence>
<keyword evidence="1" id="KW-0812">Transmembrane</keyword>
<protein>
    <submittedName>
        <fullName evidence="2">Uncharacterized protein</fullName>
    </submittedName>
</protein>
<keyword evidence="1" id="KW-1133">Transmembrane helix</keyword>
<feature type="transmembrane region" description="Helical" evidence="1">
    <location>
        <begin position="16"/>
        <end position="38"/>
    </location>
</feature>
<dbReference type="EMBL" id="GGEC01084737">
    <property type="protein sequence ID" value="MBX65221.1"/>
    <property type="molecule type" value="Transcribed_RNA"/>
</dbReference>
<reference evidence="2" key="1">
    <citation type="submission" date="2018-02" db="EMBL/GenBank/DDBJ databases">
        <title>Rhizophora mucronata_Transcriptome.</title>
        <authorList>
            <person name="Meera S.P."/>
            <person name="Sreeshan A."/>
            <person name="Augustine A."/>
        </authorList>
    </citation>
    <scope>NUCLEOTIDE SEQUENCE</scope>
    <source>
        <tissue evidence="2">Leaf</tissue>
    </source>
</reference>
<evidence type="ECO:0000313" key="2">
    <source>
        <dbReference type="EMBL" id="MBX65221.1"/>
    </source>
</evidence>